<name>A0A6P8HLH1_ACTTE</name>
<gene>
    <name evidence="3" type="primary">LOC116290588</name>
</gene>
<keyword evidence="2" id="KW-1185">Reference proteome</keyword>
<evidence type="ECO:0000313" key="3">
    <source>
        <dbReference type="RefSeq" id="XP_031553517.1"/>
    </source>
</evidence>
<sequence length="246" mass="28987">MSFKIQCQCVYCERYFLSTRTLEKHCYLRHNQGLRNTPRFFDSSKKDVTVPVACEIADAVVRANYLRWLACLVERVNGAHHPKSRGRWFRVEVFQVPEEFFHRMLWKLNGPYTDAVRKMSHLKQPMIVNRSLRFSYKFFDEQPIIELFHEQSDVVLQLKAAYTNAGELVTNDPYDLDDPREALRAAKRRAGEMKSKKAQPNVRSSLTICQGEGRATREFELQWWPAIYKTAFGKLTLRFFVNKVHM</sequence>
<organism evidence="2 3">
    <name type="scientific">Actinia tenebrosa</name>
    <name type="common">Australian red waratah sea anemone</name>
    <dbReference type="NCBI Taxonomy" id="6105"/>
    <lineage>
        <taxon>Eukaryota</taxon>
        <taxon>Metazoa</taxon>
        <taxon>Cnidaria</taxon>
        <taxon>Anthozoa</taxon>
        <taxon>Hexacorallia</taxon>
        <taxon>Actiniaria</taxon>
        <taxon>Actiniidae</taxon>
        <taxon>Actinia</taxon>
    </lineage>
</organism>
<dbReference type="Proteomes" id="UP000515163">
    <property type="component" value="Unplaced"/>
</dbReference>
<dbReference type="OrthoDB" id="5955758at2759"/>
<dbReference type="GeneID" id="116290588"/>
<dbReference type="PROSITE" id="PS00028">
    <property type="entry name" value="ZINC_FINGER_C2H2_1"/>
    <property type="match status" value="1"/>
</dbReference>
<dbReference type="RefSeq" id="XP_031553517.1">
    <property type="nucleotide sequence ID" value="XM_031697657.1"/>
</dbReference>
<evidence type="ECO:0000313" key="2">
    <source>
        <dbReference type="Proteomes" id="UP000515163"/>
    </source>
</evidence>
<dbReference type="AlphaFoldDB" id="A0A6P8HLH1"/>
<dbReference type="InterPro" id="IPR013087">
    <property type="entry name" value="Znf_C2H2_type"/>
</dbReference>
<dbReference type="InParanoid" id="A0A6P8HLH1"/>
<reference evidence="3" key="1">
    <citation type="submission" date="2025-08" db="UniProtKB">
        <authorList>
            <consortium name="RefSeq"/>
        </authorList>
    </citation>
    <scope>IDENTIFICATION</scope>
    <source>
        <tissue evidence="3">Tentacle</tissue>
    </source>
</reference>
<protein>
    <submittedName>
        <fullName evidence="3">Uncharacterized protein LOC116290588</fullName>
    </submittedName>
</protein>
<proteinExistence type="predicted"/>
<evidence type="ECO:0000259" key="1">
    <source>
        <dbReference type="PROSITE" id="PS00028"/>
    </source>
</evidence>
<dbReference type="KEGG" id="aten:116290588"/>
<feature type="domain" description="C2H2-type" evidence="1">
    <location>
        <begin position="7"/>
        <end position="30"/>
    </location>
</feature>
<accession>A0A6P8HLH1</accession>